<accession>A0A5B7ENR8</accession>
<dbReference type="Proteomes" id="UP000324222">
    <property type="component" value="Unassembled WGS sequence"/>
</dbReference>
<evidence type="ECO:0000256" key="1">
    <source>
        <dbReference type="SAM" id="Coils"/>
    </source>
</evidence>
<feature type="coiled-coil region" evidence="1">
    <location>
        <begin position="40"/>
        <end position="67"/>
    </location>
</feature>
<protein>
    <submittedName>
        <fullName evidence="3">Uncharacterized protein</fullName>
    </submittedName>
</protein>
<proteinExistence type="predicted"/>
<organism evidence="3 4">
    <name type="scientific">Portunus trituberculatus</name>
    <name type="common">Swimming crab</name>
    <name type="synonym">Neptunus trituberculatus</name>
    <dbReference type="NCBI Taxonomy" id="210409"/>
    <lineage>
        <taxon>Eukaryota</taxon>
        <taxon>Metazoa</taxon>
        <taxon>Ecdysozoa</taxon>
        <taxon>Arthropoda</taxon>
        <taxon>Crustacea</taxon>
        <taxon>Multicrustacea</taxon>
        <taxon>Malacostraca</taxon>
        <taxon>Eumalacostraca</taxon>
        <taxon>Eucarida</taxon>
        <taxon>Decapoda</taxon>
        <taxon>Pleocyemata</taxon>
        <taxon>Brachyura</taxon>
        <taxon>Eubrachyura</taxon>
        <taxon>Portunoidea</taxon>
        <taxon>Portunidae</taxon>
        <taxon>Portuninae</taxon>
        <taxon>Portunus</taxon>
    </lineage>
</organism>
<dbReference type="OrthoDB" id="6374570at2759"/>
<keyword evidence="1" id="KW-0175">Coiled coil</keyword>
<keyword evidence="4" id="KW-1185">Reference proteome</keyword>
<feature type="region of interest" description="Disordered" evidence="2">
    <location>
        <begin position="1"/>
        <end position="35"/>
    </location>
</feature>
<evidence type="ECO:0000313" key="3">
    <source>
        <dbReference type="EMBL" id="MPC34074.1"/>
    </source>
</evidence>
<sequence length="149" mass="17863">MQEESNEERRKEVVMAVGKEREESETSRTRSIKLSSRQWEDKLRSECSRLKAELDELHAEEKHLAVESMKVQKEQEIRKLKQSWELRQEEMTKEHKPNFCRNYYRFYNRCHVWPRNRSRCEHQVVPGNGKHSIPCPSCGIEIKGPAVFY</sequence>
<name>A0A5B7ENR8_PORTR</name>
<feature type="compositionally biased region" description="Basic and acidic residues" evidence="2">
    <location>
        <begin position="7"/>
        <end position="28"/>
    </location>
</feature>
<gene>
    <name evidence="3" type="ORF">E2C01_027448</name>
</gene>
<dbReference type="EMBL" id="VSRR010002975">
    <property type="protein sequence ID" value="MPC34074.1"/>
    <property type="molecule type" value="Genomic_DNA"/>
</dbReference>
<evidence type="ECO:0000256" key="2">
    <source>
        <dbReference type="SAM" id="MobiDB-lite"/>
    </source>
</evidence>
<comment type="caution">
    <text evidence="3">The sequence shown here is derived from an EMBL/GenBank/DDBJ whole genome shotgun (WGS) entry which is preliminary data.</text>
</comment>
<reference evidence="3 4" key="1">
    <citation type="submission" date="2019-05" db="EMBL/GenBank/DDBJ databases">
        <title>Another draft genome of Portunus trituberculatus and its Hox gene families provides insights of decapod evolution.</title>
        <authorList>
            <person name="Jeong J.-H."/>
            <person name="Song I."/>
            <person name="Kim S."/>
            <person name="Choi T."/>
            <person name="Kim D."/>
            <person name="Ryu S."/>
            <person name="Kim W."/>
        </authorList>
    </citation>
    <scope>NUCLEOTIDE SEQUENCE [LARGE SCALE GENOMIC DNA]</scope>
    <source>
        <tissue evidence="3">Muscle</tissue>
    </source>
</reference>
<dbReference type="AlphaFoldDB" id="A0A5B7ENR8"/>
<evidence type="ECO:0000313" key="4">
    <source>
        <dbReference type="Proteomes" id="UP000324222"/>
    </source>
</evidence>